<dbReference type="Pfam" id="PF17919">
    <property type="entry name" value="RT_RNaseH_2"/>
    <property type="match status" value="1"/>
</dbReference>
<dbReference type="Pfam" id="PF02458">
    <property type="entry name" value="Transferase"/>
    <property type="match status" value="1"/>
</dbReference>
<evidence type="ECO:0000313" key="3">
    <source>
        <dbReference type="Proteomes" id="UP000694861"/>
    </source>
</evidence>
<dbReference type="Gene3D" id="3.30.70.270">
    <property type="match status" value="1"/>
</dbReference>
<dbReference type="Gene3D" id="3.30.559.10">
    <property type="entry name" value="Chloramphenicol acetyltransferase-like domain"/>
    <property type="match status" value="1"/>
</dbReference>
<reference evidence="3" key="1">
    <citation type="journal article" date="2012" name="Nat. Commun.">
        <title>The genome of Prunus mume.</title>
        <authorList>
            <person name="Zhang Q."/>
            <person name="Chen W."/>
            <person name="Sun L."/>
            <person name="Zhao F."/>
            <person name="Huang B."/>
            <person name="Yang W."/>
            <person name="Tao Y."/>
            <person name="Wang J."/>
            <person name="Yuan Z."/>
            <person name="Fan G."/>
            <person name="Xing Z."/>
            <person name="Han C."/>
            <person name="Pan H."/>
            <person name="Zhong X."/>
            <person name="Shi W."/>
            <person name="Liang X."/>
            <person name="Du D."/>
            <person name="Sun F."/>
            <person name="Xu Z."/>
            <person name="Hao R."/>
            <person name="Lv T."/>
            <person name="Lv Y."/>
            <person name="Zheng Z."/>
            <person name="Sun M."/>
            <person name="Luo L."/>
            <person name="Cai M."/>
            <person name="Gao Y."/>
            <person name="Wang J."/>
            <person name="Yin Y."/>
            <person name="Xu X."/>
            <person name="Cheng T."/>
            <person name="Wang J."/>
        </authorList>
    </citation>
    <scope>NUCLEOTIDE SEQUENCE [LARGE SCALE GENOMIC DNA]</scope>
</reference>
<keyword evidence="3" id="KW-1185">Reference proteome</keyword>
<dbReference type="InterPro" id="IPR043128">
    <property type="entry name" value="Rev_trsase/Diguanyl_cyclase"/>
</dbReference>
<accession>A0ABM1LI98</accession>
<dbReference type="InterPro" id="IPR050317">
    <property type="entry name" value="Plant_Fungal_Acyltransferase"/>
</dbReference>
<dbReference type="RefSeq" id="XP_016647125.1">
    <property type="nucleotide sequence ID" value="XM_016791639.1"/>
</dbReference>
<evidence type="ECO:0000256" key="1">
    <source>
        <dbReference type="ARBA" id="ARBA00009861"/>
    </source>
</evidence>
<reference evidence="4" key="2">
    <citation type="submission" date="2025-08" db="UniProtKB">
        <authorList>
            <consortium name="RefSeq"/>
        </authorList>
    </citation>
    <scope>IDENTIFICATION</scope>
</reference>
<feature type="domain" description="Reverse transcriptase/retrotransposon-derived protein RNase H-like" evidence="2">
    <location>
        <begin position="45"/>
        <end position="116"/>
    </location>
</feature>
<dbReference type="InterPro" id="IPR023213">
    <property type="entry name" value="CAT-like_dom_sf"/>
</dbReference>
<evidence type="ECO:0000259" key="2">
    <source>
        <dbReference type="Pfam" id="PF17919"/>
    </source>
</evidence>
<dbReference type="GeneID" id="107880350"/>
<organism evidence="3 4">
    <name type="scientific">Prunus mume</name>
    <name type="common">Japanese apricot</name>
    <name type="synonym">Armeniaca mume</name>
    <dbReference type="NCBI Taxonomy" id="102107"/>
    <lineage>
        <taxon>Eukaryota</taxon>
        <taxon>Viridiplantae</taxon>
        <taxon>Streptophyta</taxon>
        <taxon>Embryophyta</taxon>
        <taxon>Tracheophyta</taxon>
        <taxon>Spermatophyta</taxon>
        <taxon>Magnoliopsida</taxon>
        <taxon>eudicotyledons</taxon>
        <taxon>Gunneridae</taxon>
        <taxon>Pentapetalae</taxon>
        <taxon>rosids</taxon>
        <taxon>fabids</taxon>
        <taxon>Rosales</taxon>
        <taxon>Rosaceae</taxon>
        <taxon>Amygdaloideae</taxon>
        <taxon>Amygdaleae</taxon>
        <taxon>Prunus</taxon>
    </lineage>
</organism>
<dbReference type="Proteomes" id="UP000694861">
    <property type="component" value="Linkage group LG2"/>
</dbReference>
<dbReference type="PANTHER" id="PTHR31642:SF115">
    <property type="entry name" value="PROTEIN ECERIFERUM 26-LIKE"/>
    <property type="match status" value="1"/>
</dbReference>
<dbReference type="SUPFAM" id="SSF56672">
    <property type="entry name" value="DNA/RNA polymerases"/>
    <property type="match status" value="1"/>
</dbReference>
<evidence type="ECO:0000313" key="4">
    <source>
        <dbReference type="RefSeq" id="XP_016647125.1"/>
    </source>
</evidence>
<comment type="similarity">
    <text evidence="1">Belongs to the plant acyltransferase family.</text>
</comment>
<dbReference type="InterPro" id="IPR041577">
    <property type="entry name" value="RT_RNaseH_2"/>
</dbReference>
<protein>
    <submittedName>
        <fullName evidence="4">Protein ECERIFERUM 1-like</fullName>
    </submittedName>
</protein>
<dbReference type="PANTHER" id="PTHR31642">
    <property type="entry name" value="TRICHOTHECENE 3-O-ACETYLTRANSFERASE"/>
    <property type="match status" value="1"/>
</dbReference>
<dbReference type="InterPro" id="IPR043502">
    <property type="entry name" value="DNA/RNA_pol_sf"/>
</dbReference>
<name>A0ABM1LI98_PRUMU</name>
<gene>
    <name evidence="4" type="primary">LOC107880350</name>
</gene>
<sequence>MVKDIQSLIECVTALTRFVSKATDCYAPLFKAFKGHKGGITCTVESDKAFNELKEYMSRAPLLSTPEPGDILTIYLSISATAVSLVLIRPHEGAEHPVHYVSKALQDAKAWYPVHWSNVHYRSCGRFQRSKSSRPYIKCNDCGVRFLEAQCDKTIEEWLEIELFFSPLVLFQMTHFRYGGISLGLSWAHVLGDAFAASDFFNGLGLSIKQVNPVGDHWITPINCKMETLSFPITATQLNNLQFKILGQNQIHQIPIFELISAIIWQCVAKVREGSEPKLPVCMPKDFGEGRGEGRVVNIILPEKEVFGLKSELRKNDLLLENELE</sequence>
<proteinExistence type="inferred from homology"/>